<feature type="non-terminal residue" evidence="2">
    <location>
        <position position="38"/>
    </location>
</feature>
<name>A0A061QMA3_9CHLO</name>
<proteinExistence type="predicted"/>
<evidence type="ECO:0000313" key="2">
    <source>
        <dbReference type="EMBL" id="JAC61782.1"/>
    </source>
</evidence>
<reference evidence="2" key="1">
    <citation type="submission" date="2014-05" db="EMBL/GenBank/DDBJ databases">
        <title>The transcriptome of the halophilic microalga Tetraselmis sp. GSL018 isolated from the Great Salt Lake, Utah.</title>
        <authorList>
            <person name="Jinkerson R.E."/>
            <person name="D'Adamo S."/>
            <person name="Posewitz M.C."/>
        </authorList>
    </citation>
    <scope>NUCLEOTIDE SEQUENCE</scope>
    <source>
        <strain evidence="2">GSL018</strain>
    </source>
</reference>
<gene>
    <name evidence="2" type="ORF">TSPGSL018_25224</name>
</gene>
<organism evidence="2">
    <name type="scientific">Tetraselmis sp. GSL018</name>
    <dbReference type="NCBI Taxonomy" id="582737"/>
    <lineage>
        <taxon>Eukaryota</taxon>
        <taxon>Viridiplantae</taxon>
        <taxon>Chlorophyta</taxon>
        <taxon>core chlorophytes</taxon>
        <taxon>Chlorodendrophyceae</taxon>
        <taxon>Chlorodendrales</taxon>
        <taxon>Chlorodendraceae</taxon>
        <taxon>Tetraselmis</taxon>
    </lineage>
</organism>
<dbReference type="AlphaFoldDB" id="A0A061QMA3"/>
<evidence type="ECO:0000256" key="1">
    <source>
        <dbReference type="SAM" id="MobiDB-lite"/>
    </source>
</evidence>
<sequence length="38" mass="4010">MPHLSLANALSVRRQDTRAAVNSSVEASANTEVRLSSA</sequence>
<feature type="compositionally biased region" description="Low complexity" evidence="1">
    <location>
        <begin position="19"/>
        <end position="30"/>
    </location>
</feature>
<accession>A0A061QMA3</accession>
<dbReference type="EMBL" id="GBEZ01025287">
    <property type="protein sequence ID" value="JAC61782.1"/>
    <property type="molecule type" value="Transcribed_RNA"/>
</dbReference>
<protein>
    <submittedName>
        <fullName evidence="2">Uncharacterized protein</fullName>
    </submittedName>
</protein>
<feature type="region of interest" description="Disordered" evidence="1">
    <location>
        <begin position="1"/>
        <end position="38"/>
    </location>
</feature>